<organism evidence="3 4">
    <name type="scientific">Aerophobetes bacterium</name>
    <dbReference type="NCBI Taxonomy" id="2030807"/>
    <lineage>
        <taxon>Bacteria</taxon>
        <taxon>Candidatus Aerophobota</taxon>
    </lineage>
</organism>
<dbReference type="SMART" id="SM00909">
    <property type="entry name" value="Germane"/>
    <property type="match status" value="1"/>
</dbReference>
<dbReference type="AlphaFoldDB" id="A0A662D755"/>
<dbReference type="Pfam" id="PF10646">
    <property type="entry name" value="Germane"/>
    <property type="match status" value="1"/>
</dbReference>
<sequence>MKKHLLIYVVVGVAIFIAGIVCAPLIHEKGYQIKEWITKPPPPTPEVKEVKLYFSASEGNYLSSEKRKIIASSEPTKEAKLILEELIKGPTNSSLSPTLPSQTEVRALYIRGDCIYVDFSSSLKEKHPGGSTGELLTVYSIVDTLLANFPSQSRVQILIQGQPRETLAGHIDIREPLSKNTDIIR</sequence>
<feature type="domain" description="GerMN" evidence="2">
    <location>
        <begin position="79"/>
        <end position="168"/>
    </location>
</feature>
<evidence type="ECO:0000313" key="3">
    <source>
        <dbReference type="EMBL" id="RLE08865.1"/>
    </source>
</evidence>
<feature type="transmembrane region" description="Helical" evidence="1">
    <location>
        <begin position="6"/>
        <end position="26"/>
    </location>
</feature>
<name>A0A662D755_UNCAE</name>
<dbReference type="EMBL" id="QMPY01000004">
    <property type="protein sequence ID" value="RLE08865.1"/>
    <property type="molecule type" value="Genomic_DNA"/>
</dbReference>
<reference evidence="3 4" key="1">
    <citation type="submission" date="2018-06" db="EMBL/GenBank/DDBJ databases">
        <title>Extensive metabolic versatility and redundancy in microbially diverse, dynamic hydrothermal sediments.</title>
        <authorList>
            <person name="Dombrowski N."/>
            <person name="Teske A."/>
            <person name="Baker B.J."/>
        </authorList>
    </citation>
    <scope>NUCLEOTIDE SEQUENCE [LARGE SCALE GENOMIC DNA]</scope>
    <source>
        <strain evidence="3">B7_G13</strain>
    </source>
</reference>
<dbReference type="InterPro" id="IPR019606">
    <property type="entry name" value="GerMN"/>
</dbReference>
<dbReference type="Proteomes" id="UP000277457">
    <property type="component" value="Unassembled WGS sequence"/>
</dbReference>
<protein>
    <submittedName>
        <fullName evidence="3">Spore germination-like protein</fullName>
    </submittedName>
</protein>
<evidence type="ECO:0000259" key="2">
    <source>
        <dbReference type="SMART" id="SM00909"/>
    </source>
</evidence>
<comment type="caution">
    <text evidence="3">The sequence shown here is derived from an EMBL/GenBank/DDBJ whole genome shotgun (WGS) entry which is preliminary data.</text>
</comment>
<evidence type="ECO:0000313" key="4">
    <source>
        <dbReference type="Proteomes" id="UP000277457"/>
    </source>
</evidence>
<evidence type="ECO:0000256" key="1">
    <source>
        <dbReference type="SAM" id="Phobius"/>
    </source>
</evidence>
<keyword evidence="1" id="KW-0472">Membrane</keyword>
<accession>A0A662D755</accession>
<proteinExistence type="predicted"/>
<gene>
    <name evidence="3" type="ORF">DRZ78_00245</name>
</gene>
<keyword evidence="1" id="KW-1133">Transmembrane helix</keyword>
<keyword evidence="1" id="KW-0812">Transmembrane</keyword>